<dbReference type="PANTHER" id="PTHR38444">
    <property type="entry name" value="ENTEROBACTIN BIOSYNTHESIS PROTEIN YBDZ"/>
    <property type="match status" value="1"/>
</dbReference>
<gene>
    <name evidence="2" type="ORF">A4A59_13465</name>
</gene>
<accession>A0A154IN55</accession>
<dbReference type="RefSeq" id="WP_062941039.1">
    <property type="nucleotide sequence ID" value="NZ_CP171845.1"/>
</dbReference>
<dbReference type="Gene3D" id="3.90.820.10">
    <property type="entry name" value="Structural Genomics, Unknown Function 30-nov-00 1gh9 Mol_id"/>
    <property type="match status" value="1"/>
</dbReference>
<evidence type="ECO:0000259" key="1">
    <source>
        <dbReference type="SMART" id="SM00923"/>
    </source>
</evidence>
<dbReference type="EMBL" id="LVYU01000078">
    <property type="protein sequence ID" value="KZB02009.1"/>
    <property type="molecule type" value="Genomic_DNA"/>
</dbReference>
<dbReference type="GO" id="GO:0019290">
    <property type="term" value="P:siderophore biosynthetic process"/>
    <property type="evidence" value="ECO:0007669"/>
    <property type="project" value="TreeGrafter"/>
</dbReference>
<feature type="domain" description="MbtH-like" evidence="1">
    <location>
        <begin position="2"/>
        <end position="52"/>
    </location>
</feature>
<sequence length="72" mass="8209">MDKLEPHDDLWIAVIDTERRYSVWPQDKRIPLGWEPAGFAGSRQQCLTHIADVWADPRPLSLRSAIAGDARL</sequence>
<dbReference type="GO" id="GO:0005829">
    <property type="term" value="C:cytosol"/>
    <property type="evidence" value="ECO:0007669"/>
    <property type="project" value="TreeGrafter"/>
</dbReference>
<dbReference type="InterPro" id="IPR005153">
    <property type="entry name" value="MbtH-like_dom"/>
</dbReference>
<organism evidence="2">
    <name type="scientific">Rhizobium leguminosarum</name>
    <dbReference type="NCBI Taxonomy" id="384"/>
    <lineage>
        <taxon>Bacteria</taxon>
        <taxon>Pseudomonadati</taxon>
        <taxon>Pseudomonadota</taxon>
        <taxon>Alphaproteobacteria</taxon>
        <taxon>Hyphomicrobiales</taxon>
        <taxon>Rhizobiaceae</taxon>
        <taxon>Rhizobium/Agrobacterium group</taxon>
        <taxon>Rhizobium</taxon>
    </lineage>
</organism>
<dbReference type="Pfam" id="PF03621">
    <property type="entry name" value="MbtH"/>
    <property type="match status" value="1"/>
</dbReference>
<dbReference type="InterPro" id="IPR037407">
    <property type="entry name" value="MLP_fam"/>
</dbReference>
<evidence type="ECO:0000313" key="2">
    <source>
        <dbReference type="EMBL" id="KZB02009.1"/>
    </source>
</evidence>
<dbReference type="PANTHER" id="PTHR38444:SF1">
    <property type="entry name" value="ENTEROBACTIN BIOSYNTHESIS PROTEIN YBDZ"/>
    <property type="match status" value="1"/>
</dbReference>
<dbReference type="InterPro" id="IPR038020">
    <property type="entry name" value="MbtH-like_sf"/>
</dbReference>
<comment type="caution">
    <text evidence="2">The sequence shown here is derived from an EMBL/GenBank/DDBJ whole genome shotgun (WGS) entry which is preliminary data.</text>
</comment>
<name>A0A154IN55_RHILE</name>
<protein>
    <submittedName>
        <fullName evidence="2">Polyketide synthase</fullName>
    </submittedName>
</protein>
<proteinExistence type="predicted"/>
<dbReference type="SMART" id="SM00923">
    <property type="entry name" value="MbtH"/>
    <property type="match status" value="1"/>
</dbReference>
<dbReference type="AlphaFoldDB" id="A0A154IN55"/>
<dbReference type="SUPFAM" id="SSF160582">
    <property type="entry name" value="MbtH-like"/>
    <property type="match status" value="1"/>
</dbReference>
<reference evidence="2" key="1">
    <citation type="submission" date="2016-03" db="EMBL/GenBank/DDBJ databases">
        <title>Microsymbionts genomes from the relict species Vavilovia formosa.</title>
        <authorList>
            <person name="Chirak E."/>
            <person name="Kimeklis A."/>
            <person name="Kopat V."/>
            <person name="Andronov E."/>
        </authorList>
    </citation>
    <scope>NUCLEOTIDE SEQUENCE [LARGE SCALE GENOMIC DNA]</scope>
    <source>
        <strain evidence="2">Vaf12</strain>
    </source>
</reference>